<protein>
    <recommendedName>
        <fullName evidence="3">Lipocalin/cytosolic fatty-acid binding domain-containing protein</fullName>
    </recommendedName>
</protein>
<feature type="domain" description="Lipocalin/cytosolic fatty-acid binding" evidence="3">
    <location>
        <begin position="122"/>
        <end position="233"/>
    </location>
</feature>
<dbReference type="Pfam" id="PF00061">
    <property type="entry name" value="Lipocalin"/>
    <property type="match status" value="1"/>
</dbReference>
<evidence type="ECO:0000313" key="4">
    <source>
        <dbReference type="EMBL" id="PCG70395.1"/>
    </source>
</evidence>
<evidence type="ECO:0000256" key="1">
    <source>
        <dbReference type="ARBA" id="ARBA00008390"/>
    </source>
</evidence>
<proteinExistence type="inferred from homology"/>
<dbReference type="STRING" id="7102.A0A2A4JE84"/>
<dbReference type="PRINTS" id="PR00178">
    <property type="entry name" value="FATTYACIDBP"/>
</dbReference>
<dbReference type="EMBL" id="NWSH01001701">
    <property type="protein sequence ID" value="PCG70395.1"/>
    <property type="molecule type" value="Genomic_DNA"/>
</dbReference>
<evidence type="ECO:0000256" key="2">
    <source>
        <dbReference type="ARBA" id="ARBA00023121"/>
    </source>
</evidence>
<comment type="similarity">
    <text evidence="1">Belongs to the calycin superfamily. Fatty-acid binding protein (FABP) family.</text>
</comment>
<dbReference type="SUPFAM" id="SSF50814">
    <property type="entry name" value="Lipocalins"/>
    <property type="match status" value="2"/>
</dbReference>
<reference evidence="4" key="1">
    <citation type="submission" date="2017-09" db="EMBL/GenBank/DDBJ databases">
        <title>Contemporary evolution of a Lepidopteran species, Heliothis virescens, in response to modern agricultural practices.</title>
        <authorList>
            <person name="Fritz M.L."/>
            <person name="Deyonke A.M."/>
            <person name="Papanicolaou A."/>
            <person name="Micinski S."/>
            <person name="Westbrook J."/>
            <person name="Gould F."/>
        </authorList>
    </citation>
    <scope>NUCLEOTIDE SEQUENCE [LARGE SCALE GENOMIC DNA]</scope>
    <source>
        <strain evidence="4">HvINT-</strain>
        <tissue evidence="4">Whole body</tissue>
    </source>
</reference>
<evidence type="ECO:0000259" key="3">
    <source>
        <dbReference type="Pfam" id="PF00061"/>
    </source>
</evidence>
<dbReference type="PANTHER" id="PTHR11955">
    <property type="entry name" value="FATTY ACID BINDING PROTEIN"/>
    <property type="match status" value="1"/>
</dbReference>
<keyword evidence="2" id="KW-0446">Lipid-binding</keyword>
<sequence length="239" mass="27117">MDEVFGKKYVLTDSEYFEDYLIYIGVGYFARKIALKLSQTHILTQNEDGTYTFQFISPMASTTVTFTSGVEFEEVKADGVKVKATITIEDNIMTHIQIEENGKTSKHVREFFADKMTVVSLYKQSFGVGYFARKIALKLSQTHILTQNEDGTYTFQFISPMASTTVTFTSGVEFEEVKADGVKVKATITIEDNIMTHIQIEENGKTSKHVREFFADKMTVTTTAEGLDKVVKRYYVVQQ</sequence>
<dbReference type="GO" id="GO:0008289">
    <property type="term" value="F:lipid binding"/>
    <property type="evidence" value="ECO:0007669"/>
    <property type="project" value="UniProtKB-KW"/>
</dbReference>
<accession>A0A2A4JE84</accession>
<dbReference type="AlphaFoldDB" id="A0A2A4JE84"/>
<gene>
    <name evidence="4" type="ORF">B5V51_3038</name>
</gene>
<dbReference type="CDD" id="cd00742">
    <property type="entry name" value="FABP"/>
    <property type="match status" value="2"/>
</dbReference>
<dbReference type="InterPro" id="IPR000566">
    <property type="entry name" value="Lipocln_cytosolic_FA-bd_dom"/>
</dbReference>
<dbReference type="InterPro" id="IPR000463">
    <property type="entry name" value="Fatty_acid-bd"/>
</dbReference>
<dbReference type="InterPro" id="IPR012674">
    <property type="entry name" value="Calycin"/>
</dbReference>
<name>A0A2A4JE84_HELVI</name>
<comment type="caution">
    <text evidence="4">The sequence shown here is derived from an EMBL/GenBank/DDBJ whole genome shotgun (WGS) entry which is preliminary data.</text>
</comment>
<dbReference type="InterPro" id="IPR031259">
    <property type="entry name" value="ILBP"/>
</dbReference>
<organism evidence="4">
    <name type="scientific">Heliothis virescens</name>
    <name type="common">Tobacco budworm moth</name>
    <dbReference type="NCBI Taxonomy" id="7102"/>
    <lineage>
        <taxon>Eukaryota</taxon>
        <taxon>Metazoa</taxon>
        <taxon>Ecdysozoa</taxon>
        <taxon>Arthropoda</taxon>
        <taxon>Hexapoda</taxon>
        <taxon>Insecta</taxon>
        <taxon>Pterygota</taxon>
        <taxon>Neoptera</taxon>
        <taxon>Endopterygota</taxon>
        <taxon>Lepidoptera</taxon>
        <taxon>Glossata</taxon>
        <taxon>Ditrysia</taxon>
        <taxon>Noctuoidea</taxon>
        <taxon>Noctuidae</taxon>
        <taxon>Heliothinae</taxon>
        <taxon>Heliothis</taxon>
    </lineage>
</organism>
<dbReference type="Gene3D" id="2.40.128.20">
    <property type="match status" value="2"/>
</dbReference>